<comment type="caution">
    <text evidence="12">The sequence shown here is derived from an EMBL/GenBank/DDBJ whole genome shotgun (WGS) entry which is preliminary data.</text>
</comment>
<comment type="function">
    <text evidence="9">Catalyzes the reversible interconversion of serine and glycine with tetrahydrofolate (THF) serving as the one-carbon carrier. This reaction serves as the major source of one-carbon groups required for the biosynthesis of purines, thymidylate, methionine, and other important biomolecules. Also exhibits THF-independent aldolase activity toward beta-hydroxyamino acids, producing glycine and aldehydes, via a retro-aldol mechanism.</text>
</comment>
<dbReference type="HAMAP" id="MF_00051">
    <property type="entry name" value="SHMT"/>
    <property type="match status" value="1"/>
</dbReference>
<evidence type="ECO:0000256" key="1">
    <source>
        <dbReference type="ARBA" id="ARBA00001933"/>
    </source>
</evidence>
<comment type="caution">
    <text evidence="9">Lacks conserved residue(s) required for the propagation of feature annotation.</text>
</comment>
<evidence type="ECO:0000256" key="8">
    <source>
        <dbReference type="ARBA" id="ARBA00022898"/>
    </source>
</evidence>
<dbReference type="EMBL" id="PEKC01000048">
    <property type="protein sequence ID" value="PII35370.1"/>
    <property type="molecule type" value="Genomic_DNA"/>
</dbReference>
<dbReference type="PIRSF" id="PIRSF000412">
    <property type="entry name" value="SHMT"/>
    <property type="match status" value="1"/>
</dbReference>
<dbReference type="GO" id="GO:0035999">
    <property type="term" value="P:tetrahydrofolate interconversion"/>
    <property type="evidence" value="ECO:0007669"/>
    <property type="project" value="UniProtKB-UniRule"/>
</dbReference>
<dbReference type="CDD" id="cd00378">
    <property type="entry name" value="SHMT"/>
    <property type="match status" value="1"/>
</dbReference>
<evidence type="ECO:0000256" key="4">
    <source>
        <dbReference type="ARBA" id="ARBA00011738"/>
    </source>
</evidence>
<evidence type="ECO:0000256" key="5">
    <source>
        <dbReference type="ARBA" id="ARBA00022490"/>
    </source>
</evidence>
<dbReference type="PANTHER" id="PTHR11680:SF35">
    <property type="entry name" value="SERINE HYDROXYMETHYLTRANSFERASE 1"/>
    <property type="match status" value="1"/>
</dbReference>
<dbReference type="InterPro" id="IPR019798">
    <property type="entry name" value="Ser_HO-MeTrfase_PLP_BS"/>
</dbReference>
<dbReference type="PANTHER" id="PTHR11680">
    <property type="entry name" value="SERINE HYDROXYMETHYLTRANSFERASE"/>
    <property type="match status" value="1"/>
</dbReference>
<dbReference type="Pfam" id="PF00464">
    <property type="entry name" value="SHMT"/>
    <property type="match status" value="1"/>
</dbReference>
<evidence type="ECO:0000256" key="6">
    <source>
        <dbReference type="ARBA" id="ARBA00022563"/>
    </source>
</evidence>
<evidence type="ECO:0000256" key="2">
    <source>
        <dbReference type="ARBA" id="ARBA00004496"/>
    </source>
</evidence>
<dbReference type="GO" id="GO:0030170">
    <property type="term" value="F:pyridoxal phosphate binding"/>
    <property type="evidence" value="ECO:0007669"/>
    <property type="project" value="UniProtKB-UniRule"/>
</dbReference>
<protein>
    <recommendedName>
        <fullName evidence="9">Serine hydroxymethyltransferase</fullName>
        <shortName evidence="9">SHMT</shortName>
        <shortName evidence="9">Serine methylase</shortName>
        <ecNumber evidence="9">2.1.2.1</ecNumber>
    </recommendedName>
</protein>
<dbReference type="Gene3D" id="3.90.1150.10">
    <property type="entry name" value="Aspartate Aminotransferase, domain 1"/>
    <property type="match status" value="1"/>
</dbReference>
<evidence type="ECO:0000256" key="9">
    <source>
        <dbReference type="HAMAP-Rule" id="MF_00051"/>
    </source>
</evidence>
<feature type="domain" description="Serine hydroxymethyltransferase-like" evidence="11">
    <location>
        <begin position="57"/>
        <end position="434"/>
    </location>
</feature>
<evidence type="ECO:0000256" key="10">
    <source>
        <dbReference type="PIRSR" id="PIRSR000412-50"/>
    </source>
</evidence>
<sequence length="469" mass="50045">MVGIKAAALCRLPITDAPWFPNPSITRALPIPVLQCLQDSQCDMDDLSLPKINSLDLQQADSEAWDAIAAERIRQSRSIELIASENFVSRAVMEAQGSVLTNKYAEGYPGVRYYGGCANADAVENLAIARAKALFGCAHANVQPHSGSQANQGVYLAFLEPGDKIMGLDLRSGGHLTHGSRVSVSGKWFQSISYEVDARSQRIDMDQVRRIALKERPRLIIAGGSAYSRQMDWAEFRRIADRVGAIFMADIAHVAGLVAAGVFPSPVEHAHVTTTTTHKTLRGPRGGMILSADAEIARRIDAAVFPGLQSGPLMHVVAAKAVALGEALKPAFRTYARAVVDNARVLCDRLSQGGLSVVSAGTDCHLGVIDLRPWELTGKAAETALEQIGITVNKNAVPGDGARPLVTSGIRVGSAACTTRGMGADEFREIGDMILATLGGIRSGTMNARTLKSIHEGVSDLTGRFPLPY</sequence>
<comment type="cofactor">
    <cofactor evidence="1 9 10">
        <name>pyridoxal 5'-phosphate</name>
        <dbReference type="ChEBI" id="CHEBI:597326"/>
    </cofactor>
</comment>
<dbReference type="EC" id="2.1.2.1" evidence="9"/>
<keyword evidence="6 9" id="KW-0554">One-carbon metabolism</keyword>
<comment type="similarity">
    <text evidence="3 9">Belongs to the SHMT family.</text>
</comment>
<dbReference type="InterPro" id="IPR015422">
    <property type="entry name" value="PyrdxlP-dep_Trfase_small"/>
</dbReference>
<dbReference type="PROSITE" id="PS00096">
    <property type="entry name" value="SHMT"/>
    <property type="match status" value="1"/>
</dbReference>
<dbReference type="UniPathway" id="UPA00288">
    <property type="reaction ID" value="UER01023"/>
</dbReference>
<dbReference type="GO" id="GO:0004372">
    <property type="term" value="F:glycine hydroxymethyltransferase activity"/>
    <property type="evidence" value="ECO:0007669"/>
    <property type="project" value="UniProtKB-UniRule"/>
</dbReference>
<keyword evidence="8 9" id="KW-0663">Pyridoxal phosphate</keyword>
<keyword evidence="9" id="KW-0028">Amino-acid biosynthesis</keyword>
<evidence type="ECO:0000256" key="3">
    <source>
        <dbReference type="ARBA" id="ARBA00006376"/>
    </source>
</evidence>
<evidence type="ECO:0000256" key="7">
    <source>
        <dbReference type="ARBA" id="ARBA00022679"/>
    </source>
</evidence>
<keyword evidence="5 9" id="KW-0963">Cytoplasm</keyword>
<dbReference type="FunFam" id="3.40.640.10:FF:000001">
    <property type="entry name" value="Serine hydroxymethyltransferase"/>
    <property type="match status" value="1"/>
</dbReference>
<evidence type="ECO:0000259" key="11">
    <source>
        <dbReference type="Pfam" id="PF00464"/>
    </source>
</evidence>
<dbReference type="InterPro" id="IPR049943">
    <property type="entry name" value="Ser_HO-MeTrfase-like"/>
</dbReference>
<dbReference type="UniPathway" id="UPA00193"/>
<dbReference type="GO" id="GO:0019264">
    <property type="term" value="P:glycine biosynthetic process from serine"/>
    <property type="evidence" value="ECO:0007669"/>
    <property type="project" value="UniProtKB-UniRule"/>
</dbReference>
<dbReference type="SUPFAM" id="SSF53383">
    <property type="entry name" value="PLP-dependent transferases"/>
    <property type="match status" value="1"/>
</dbReference>
<keyword evidence="7 9" id="KW-0808">Transferase</keyword>
<comment type="pathway">
    <text evidence="9">One-carbon metabolism; tetrahydrofolate interconversion.</text>
</comment>
<dbReference type="InterPro" id="IPR001085">
    <property type="entry name" value="Ser_HO-MeTrfase"/>
</dbReference>
<keyword evidence="12" id="KW-0489">Methyltransferase</keyword>
<gene>
    <name evidence="9" type="primary">glyA</name>
    <name evidence="12" type="ORF">CTI11_14360</name>
</gene>
<proteinExistence type="inferred from homology"/>
<comment type="pathway">
    <text evidence="9">Amino-acid biosynthesis; glycine biosynthesis; glycine from L-serine: step 1/1.</text>
</comment>
<dbReference type="InterPro" id="IPR015424">
    <property type="entry name" value="PyrdxlP-dep_Trfase"/>
</dbReference>
<feature type="binding site" evidence="9">
    <location>
        <position position="170"/>
    </location>
    <ligand>
        <name>(6S)-5,6,7,8-tetrahydrofolate</name>
        <dbReference type="ChEBI" id="CHEBI:57453"/>
    </ligand>
</feature>
<comment type="subcellular location">
    <subcellularLocation>
        <location evidence="2 9">Cytoplasm</location>
    </subcellularLocation>
</comment>
<dbReference type="GO" id="GO:0005829">
    <property type="term" value="C:cytosol"/>
    <property type="evidence" value="ECO:0007669"/>
    <property type="project" value="TreeGrafter"/>
</dbReference>
<dbReference type="InterPro" id="IPR015421">
    <property type="entry name" value="PyrdxlP-dep_Trfase_major"/>
</dbReference>
<dbReference type="Gene3D" id="3.40.640.10">
    <property type="entry name" value="Type I PLP-dependent aspartate aminotransferase-like (Major domain)"/>
    <property type="match status" value="1"/>
</dbReference>
<organism evidence="12">
    <name type="scientific">Chryseobacterium sp. B5</name>
    <dbReference type="NCBI Taxonomy" id="2050562"/>
    <lineage>
        <taxon>Bacteria</taxon>
        <taxon>Pseudomonadati</taxon>
        <taxon>Bacteroidota</taxon>
        <taxon>Flavobacteriia</taxon>
        <taxon>Flavobacteriales</taxon>
        <taxon>Weeksellaceae</taxon>
        <taxon>Chryseobacterium group</taxon>
        <taxon>Chryseobacterium</taxon>
    </lineage>
</organism>
<dbReference type="AlphaFoldDB" id="A0A2G7T646"/>
<dbReference type="GO" id="GO:0032259">
    <property type="term" value="P:methylation"/>
    <property type="evidence" value="ECO:0007669"/>
    <property type="project" value="UniProtKB-KW"/>
</dbReference>
<feature type="site" description="Plays an important role in substrate specificity" evidence="9">
    <location>
        <position position="278"/>
    </location>
</feature>
<dbReference type="GO" id="GO:0008168">
    <property type="term" value="F:methyltransferase activity"/>
    <property type="evidence" value="ECO:0007669"/>
    <property type="project" value="UniProtKB-KW"/>
</dbReference>
<name>A0A2G7T646_9FLAO</name>
<comment type="catalytic activity">
    <reaction evidence="9">
        <text>(6R)-5,10-methylene-5,6,7,8-tetrahydrofolate + glycine + H2O = (6S)-5,6,7,8-tetrahydrofolate + L-serine</text>
        <dbReference type="Rhea" id="RHEA:15481"/>
        <dbReference type="ChEBI" id="CHEBI:15377"/>
        <dbReference type="ChEBI" id="CHEBI:15636"/>
        <dbReference type="ChEBI" id="CHEBI:33384"/>
        <dbReference type="ChEBI" id="CHEBI:57305"/>
        <dbReference type="ChEBI" id="CHEBI:57453"/>
        <dbReference type="EC" id="2.1.2.1"/>
    </reaction>
</comment>
<accession>A0A2G7T646</accession>
<dbReference type="InterPro" id="IPR039429">
    <property type="entry name" value="SHMT-like_dom"/>
</dbReference>
<evidence type="ECO:0000313" key="12">
    <source>
        <dbReference type="EMBL" id="PII35370.1"/>
    </source>
</evidence>
<feature type="binding site" evidence="9">
    <location>
        <begin position="174"/>
        <end position="176"/>
    </location>
    <ligand>
        <name>(6S)-5,6,7,8-tetrahydrofolate</name>
        <dbReference type="ChEBI" id="CHEBI:57453"/>
    </ligand>
</feature>
<feature type="modified residue" description="N6-(pyridoxal phosphate)lysine" evidence="9 10">
    <location>
        <position position="279"/>
    </location>
</feature>
<dbReference type="NCBIfam" id="NF000586">
    <property type="entry name" value="PRK00011.1"/>
    <property type="match status" value="1"/>
</dbReference>
<reference evidence="12" key="1">
    <citation type="submission" date="2017-10" db="EMBL/GenBank/DDBJ databases">
        <title>Chryseobacterium sp. B5 is a hydrocarbonoclastic and plant growth promoting bacterium.</title>
        <authorList>
            <person name="Thijs S."/>
            <person name="Gkorezis P."/>
            <person name="Van Hamme J."/>
        </authorList>
    </citation>
    <scope>NUCLEOTIDE SEQUENCE</scope>
    <source>
        <strain evidence="12">B5</strain>
    </source>
</reference>
<comment type="subunit">
    <text evidence="4 9">Homodimer.</text>
</comment>